<name>A0AAV4AYB1_9GAST</name>
<evidence type="ECO:0000313" key="2">
    <source>
        <dbReference type="Proteomes" id="UP000735302"/>
    </source>
</evidence>
<gene>
    <name evidence="1" type="ORF">PoB_003834300</name>
</gene>
<accession>A0AAV4AYB1</accession>
<comment type="caution">
    <text evidence="1">The sequence shown here is derived from an EMBL/GenBank/DDBJ whole genome shotgun (WGS) entry which is preliminary data.</text>
</comment>
<organism evidence="1 2">
    <name type="scientific">Plakobranchus ocellatus</name>
    <dbReference type="NCBI Taxonomy" id="259542"/>
    <lineage>
        <taxon>Eukaryota</taxon>
        <taxon>Metazoa</taxon>
        <taxon>Spiralia</taxon>
        <taxon>Lophotrochozoa</taxon>
        <taxon>Mollusca</taxon>
        <taxon>Gastropoda</taxon>
        <taxon>Heterobranchia</taxon>
        <taxon>Euthyneura</taxon>
        <taxon>Panpulmonata</taxon>
        <taxon>Sacoglossa</taxon>
        <taxon>Placobranchoidea</taxon>
        <taxon>Plakobranchidae</taxon>
        <taxon>Plakobranchus</taxon>
    </lineage>
</organism>
<evidence type="ECO:0000313" key="1">
    <source>
        <dbReference type="EMBL" id="GFO11838.1"/>
    </source>
</evidence>
<dbReference type="EMBL" id="BLXT01004363">
    <property type="protein sequence ID" value="GFO11838.1"/>
    <property type="molecule type" value="Genomic_DNA"/>
</dbReference>
<reference evidence="1 2" key="1">
    <citation type="journal article" date="2021" name="Elife">
        <title>Chloroplast acquisition without the gene transfer in kleptoplastic sea slugs, Plakobranchus ocellatus.</title>
        <authorList>
            <person name="Maeda T."/>
            <person name="Takahashi S."/>
            <person name="Yoshida T."/>
            <person name="Shimamura S."/>
            <person name="Takaki Y."/>
            <person name="Nagai Y."/>
            <person name="Toyoda A."/>
            <person name="Suzuki Y."/>
            <person name="Arimoto A."/>
            <person name="Ishii H."/>
            <person name="Satoh N."/>
            <person name="Nishiyama T."/>
            <person name="Hasebe M."/>
            <person name="Maruyama T."/>
            <person name="Minagawa J."/>
            <person name="Obokata J."/>
            <person name="Shigenobu S."/>
        </authorList>
    </citation>
    <scope>NUCLEOTIDE SEQUENCE [LARGE SCALE GENOMIC DNA]</scope>
</reference>
<dbReference type="AlphaFoldDB" id="A0AAV4AYB1"/>
<keyword evidence="2" id="KW-1185">Reference proteome</keyword>
<dbReference type="Proteomes" id="UP000735302">
    <property type="component" value="Unassembled WGS sequence"/>
</dbReference>
<protein>
    <submittedName>
        <fullName evidence="1">Uncharacterized protein</fullName>
    </submittedName>
</protein>
<proteinExistence type="predicted"/>
<sequence length="145" mass="16551">MPGLFYCCPPRQLIIHRQPSHLRERVSGLMLATSPRYLQRISVAAKRLYEAGEDSKRYSHRCDFQECKQQISRFLLAADLGGFSRTTPPVEDQGTSLALIRLFSTTWIMASLFSLIDIKRGEDTKGTRLIPHHDLGREDKLGSEF</sequence>